<name>A0A482IWP4_9BURK</name>
<dbReference type="OrthoDB" id="9859341at2"/>
<dbReference type="RefSeq" id="WP_133258068.1">
    <property type="nucleotide sequence ID" value="NZ_CP026544.1"/>
</dbReference>
<dbReference type="AlphaFoldDB" id="A0A482IWP4"/>
<protein>
    <submittedName>
        <fullName evidence="1">Uncharacterized protein</fullName>
    </submittedName>
</protein>
<dbReference type="Proteomes" id="UP000253772">
    <property type="component" value="Chromosome c2"/>
</dbReference>
<sequence length="225" mass="25145">MVASFFLLNRDRLSMEDGSAQVKGTFSPKKGDVYDVATWKGAAIMPSEHAHRSATDPWGTLRWVPTDWDRSAAPASSYVGHWFSPTMGRGMWLRGRPALDLVGLFEAMAVLGLIQRYQAHPGRIEWGDTVHCQQCPVTFLLERVERPDCLVVATPRHCTRELPNPLVLDDADQTRLFDRIQVRAAQILPTVRKAMTPSRVARLGTDPTLQPLAETVRKIAHALLP</sequence>
<accession>A0A482IWP4</accession>
<evidence type="ECO:0000313" key="2">
    <source>
        <dbReference type="Proteomes" id="UP000253772"/>
    </source>
</evidence>
<gene>
    <name evidence="1" type="ORF">DDF84_027565</name>
</gene>
<evidence type="ECO:0000313" key="1">
    <source>
        <dbReference type="EMBL" id="QBP13388.1"/>
    </source>
</evidence>
<organism evidence="1 2">
    <name type="scientific">Cupriavidus metallidurans</name>
    <dbReference type="NCBI Taxonomy" id="119219"/>
    <lineage>
        <taxon>Bacteria</taxon>
        <taxon>Pseudomonadati</taxon>
        <taxon>Pseudomonadota</taxon>
        <taxon>Betaproteobacteria</taxon>
        <taxon>Burkholderiales</taxon>
        <taxon>Burkholderiaceae</taxon>
        <taxon>Cupriavidus</taxon>
    </lineage>
</organism>
<reference evidence="1 2" key="1">
    <citation type="submission" date="2019-03" db="EMBL/GenBank/DDBJ databases">
        <title>Comparative insights into the high quality Complete genome sequence of highly metal resistant Cupriavidus metallidurans strain BS1 isolated from a gold-copper mine.</title>
        <authorList>
            <person name="Mazhar H.S."/>
            <person name="Rensing C."/>
        </authorList>
    </citation>
    <scope>NUCLEOTIDE SEQUENCE [LARGE SCALE GENOMIC DNA]</scope>
    <source>
        <strain evidence="1 2">BS1</strain>
    </source>
</reference>
<proteinExistence type="predicted"/>
<dbReference type="EMBL" id="CP037901">
    <property type="protein sequence ID" value="QBP13388.1"/>
    <property type="molecule type" value="Genomic_DNA"/>
</dbReference>